<dbReference type="KEGG" id="this:HZT40_12035"/>
<dbReference type="EMBL" id="CP059265">
    <property type="protein sequence ID" value="QLQ32192.1"/>
    <property type="molecule type" value="Genomic_DNA"/>
</dbReference>
<evidence type="ECO:0000313" key="3">
    <source>
        <dbReference type="Proteomes" id="UP000510621"/>
    </source>
</evidence>
<reference evidence="2" key="1">
    <citation type="submission" date="2020-06" db="EMBL/GenBank/DDBJ databases">
        <title>Analysis procedures for assessing recovery of high quality, complete, closed genomes from Nanopore long read metagenome sequencing.</title>
        <authorList>
            <person name="Bessarab I."/>
            <person name="Arumugam K."/>
            <person name="Haryono M."/>
            <person name="Liu X."/>
            <person name="Roy S."/>
            <person name="Zuniga-Montanez R.E."/>
            <person name="Qiu G."/>
            <person name="Drautz-Moses D.I."/>
            <person name="Law Y.Y."/>
            <person name="Wuertz S."/>
            <person name="Lauro F.M."/>
            <person name="Huson D.H."/>
            <person name="Williams R.B."/>
        </authorList>
    </citation>
    <scope>NUCLEOTIDE SEQUENCE [LARGE SCALE GENOMIC DNA]</scope>
    <source>
        <strain evidence="2">SSD2</strain>
    </source>
</reference>
<dbReference type="InterPro" id="IPR019117">
    <property type="entry name" value="CRISPR-assoc_protein_Cmr3"/>
</dbReference>
<feature type="compositionally biased region" description="Basic and acidic residues" evidence="1">
    <location>
        <begin position="66"/>
        <end position="79"/>
    </location>
</feature>
<gene>
    <name evidence="2" type="ORF">HZT40_12035</name>
</gene>
<dbReference type="Proteomes" id="UP000510621">
    <property type="component" value="Chromosome"/>
</dbReference>
<keyword evidence="3" id="KW-1185">Reference proteome</keyword>
<organism evidence="2 3">
    <name type="scientific">Candidatus Thiothrix singaporensis</name>
    <dbReference type="NCBI Taxonomy" id="2799669"/>
    <lineage>
        <taxon>Bacteria</taxon>
        <taxon>Pseudomonadati</taxon>
        <taxon>Pseudomonadota</taxon>
        <taxon>Gammaproteobacteria</taxon>
        <taxon>Thiotrichales</taxon>
        <taxon>Thiotrichaceae</taxon>
        <taxon>Thiothrix</taxon>
    </lineage>
</organism>
<sequence length="79" mass="9043">MTATTQTWRFKALDTWFFRESRPMESIGGSELLSAFPPSPRTLSGAVRSVVGEHKQADWQQWRGGKQREEDSKTTDIKN</sequence>
<dbReference type="Pfam" id="PF09700">
    <property type="entry name" value="Cas_Cmr3"/>
    <property type="match status" value="1"/>
</dbReference>
<accession>A0A7L6AST6</accession>
<feature type="region of interest" description="Disordered" evidence="1">
    <location>
        <begin position="54"/>
        <end position="79"/>
    </location>
</feature>
<dbReference type="Gene3D" id="3.30.70.2940">
    <property type="match status" value="1"/>
</dbReference>
<protein>
    <submittedName>
        <fullName evidence="2">Uncharacterized protein</fullName>
    </submittedName>
</protein>
<name>A0A7L6AST6_9GAMM</name>
<dbReference type="AlphaFoldDB" id="A0A7L6AST6"/>
<proteinExistence type="predicted"/>
<evidence type="ECO:0000256" key="1">
    <source>
        <dbReference type="SAM" id="MobiDB-lite"/>
    </source>
</evidence>
<evidence type="ECO:0000313" key="2">
    <source>
        <dbReference type="EMBL" id="QLQ32192.1"/>
    </source>
</evidence>